<dbReference type="SUPFAM" id="SSF52540">
    <property type="entry name" value="P-loop containing nucleoside triphosphate hydrolases"/>
    <property type="match status" value="1"/>
</dbReference>
<gene>
    <name evidence="8" type="primary">hrpB</name>
    <name evidence="8" type="ORF">GCM10007977_031670</name>
</gene>
<evidence type="ECO:0000256" key="4">
    <source>
        <dbReference type="ARBA" id="ARBA00022840"/>
    </source>
</evidence>
<dbReference type="PANTHER" id="PTHR43519">
    <property type="entry name" value="ATP-DEPENDENT RNA HELICASE HRPB"/>
    <property type="match status" value="1"/>
</dbReference>
<dbReference type="RefSeq" id="WP_190250576.1">
    <property type="nucleotide sequence ID" value="NZ_BMPI01000013.1"/>
</dbReference>
<dbReference type="GO" id="GO:0004386">
    <property type="term" value="F:helicase activity"/>
    <property type="evidence" value="ECO:0007669"/>
    <property type="project" value="UniProtKB-KW"/>
</dbReference>
<dbReference type="Pfam" id="PF00270">
    <property type="entry name" value="DEAD"/>
    <property type="match status" value="1"/>
</dbReference>
<evidence type="ECO:0000259" key="6">
    <source>
        <dbReference type="PROSITE" id="PS51192"/>
    </source>
</evidence>
<dbReference type="SMART" id="SM00490">
    <property type="entry name" value="HELICc"/>
    <property type="match status" value="1"/>
</dbReference>
<dbReference type="EMBL" id="BMPI01000013">
    <property type="protein sequence ID" value="GGM28025.1"/>
    <property type="molecule type" value="Genomic_DNA"/>
</dbReference>
<protein>
    <submittedName>
        <fullName evidence="8">ATP-dependent helicase</fullName>
    </submittedName>
</protein>
<dbReference type="InterPro" id="IPR007502">
    <property type="entry name" value="Helicase-assoc_dom"/>
</dbReference>
<reference evidence="8" key="2">
    <citation type="submission" date="2020-09" db="EMBL/GenBank/DDBJ databases">
        <authorList>
            <person name="Sun Q."/>
            <person name="Ohkuma M."/>
        </authorList>
    </citation>
    <scope>NUCLEOTIDE SEQUENCE</scope>
    <source>
        <strain evidence="8">JCM 19831</strain>
    </source>
</reference>
<dbReference type="PANTHER" id="PTHR43519:SF1">
    <property type="entry name" value="ATP-DEPENDENT RNA HELICASE HRPB"/>
    <property type="match status" value="1"/>
</dbReference>
<sequence length="756" mass="82031">MILPVARVVPRLLDVLDREAAVLVAPPGSGKTTLVPPALDERFGGTVLVAEPRRIAARAAARRMAQLRGEAVGDSVGYAVRGDRRTGPRTRVEVVTTGLLVQRLLADPELAGVSAVVLDECHERQLDTDLAFAFLIESRATIRPDLKLLATSATAEAERFADKLGGTVVEADGGLFPVEVRWAPPDRRAPRFLDHVAATVKRAWNETGGDILVFLPGMAEIERIRQQLRGTPTAVLHGRLPAAQQDQALTPGNERRVILATDVAESSLTVPGVRVVVDAGLARVPRVDLARGLGRLVTVNAARASATQRAGRAAREAPGIVYRCWSEADHERRAEQPEPEVATADLTGFALALACWGGLHNEALPDRPPEGAMRVARQTLEALGALDAAARVTERGRRMQRVGAHPRLARALLDGAPLVGRRAAAEVVAVLSEDAPTTTDDLTAVELTPAMRQEAARLGRLVEPVRHEHGRERAAGIVASLAYPEWIARRRGDGYLMAGGTEAALPGHSALQGEEWLAIAAADRPQGSVNARIRLAAPIDERTARAAGQALLSTADEVTANGARRIERLGAITLTERHIDAPELIAQARHARRRARGLPWTPLRRRMAFLHHAVGAPWPDVSDDDHLADGEIDHVLQAMLPWPAAKDLDRLAPERLTVPSGSQRRVDYTDPERPVLTVKVQEAFGWLETPELAGVRVVLHLLSPADRPVAVTQDLASFWRNGYPQVRAELRGRYPRHPWPEDPLTAEPTRKAKPRR</sequence>
<evidence type="ECO:0000256" key="5">
    <source>
        <dbReference type="SAM" id="MobiDB-lite"/>
    </source>
</evidence>
<keyword evidence="9" id="KW-1185">Reference proteome</keyword>
<dbReference type="SMART" id="SM00847">
    <property type="entry name" value="HA2"/>
    <property type="match status" value="1"/>
</dbReference>
<reference evidence="8" key="1">
    <citation type="journal article" date="2014" name="Int. J. Syst. Evol. Microbiol.">
        <title>Complete genome sequence of Corynebacterium casei LMG S-19264T (=DSM 44701T), isolated from a smear-ripened cheese.</title>
        <authorList>
            <consortium name="US DOE Joint Genome Institute (JGI-PGF)"/>
            <person name="Walter F."/>
            <person name="Albersmeier A."/>
            <person name="Kalinowski J."/>
            <person name="Ruckert C."/>
        </authorList>
    </citation>
    <scope>NUCLEOTIDE SEQUENCE</scope>
    <source>
        <strain evidence="8">JCM 19831</strain>
    </source>
</reference>
<feature type="domain" description="Helicase ATP-binding" evidence="6">
    <location>
        <begin position="12"/>
        <end position="173"/>
    </location>
</feature>
<evidence type="ECO:0000256" key="2">
    <source>
        <dbReference type="ARBA" id="ARBA00022801"/>
    </source>
</evidence>
<keyword evidence="4" id="KW-0067">ATP-binding</keyword>
<evidence type="ECO:0000313" key="8">
    <source>
        <dbReference type="EMBL" id="GGM28025.1"/>
    </source>
</evidence>
<organism evidence="8 9">
    <name type="scientific">Dactylosporangium sucinum</name>
    <dbReference type="NCBI Taxonomy" id="1424081"/>
    <lineage>
        <taxon>Bacteria</taxon>
        <taxon>Bacillati</taxon>
        <taxon>Actinomycetota</taxon>
        <taxon>Actinomycetes</taxon>
        <taxon>Micromonosporales</taxon>
        <taxon>Micromonosporaceae</taxon>
        <taxon>Dactylosporangium</taxon>
    </lineage>
</organism>
<dbReference type="Pfam" id="PF00271">
    <property type="entry name" value="Helicase_C"/>
    <property type="match status" value="1"/>
</dbReference>
<dbReference type="InterPro" id="IPR011545">
    <property type="entry name" value="DEAD/DEAH_box_helicase_dom"/>
</dbReference>
<evidence type="ECO:0000259" key="7">
    <source>
        <dbReference type="PROSITE" id="PS51194"/>
    </source>
</evidence>
<dbReference type="CDD" id="cd18791">
    <property type="entry name" value="SF2_C_RHA"/>
    <property type="match status" value="1"/>
</dbReference>
<evidence type="ECO:0000256" key="3">
    <source>
        <dbReference type="ARBA" id="ARBA00022806"/>
    </source>
</evidence>
<dbReference type="PROSITE" id="PS51194">
    <property type="entry name" value="HELICASE_CTER"/>
    <property type="match status" value="1"/>
</dbReference>
<feature type="domain" description="Helicase C-terminal" evidence="7">
    <location>
        <begin position="199"/>
        <end position="357"/>
    </location>
</feature>
<name>A0A917TLQ6_9ACTN</name>
<dbReference type="InterPro" id="IPR027417">
    <property type="entry name" value="P-loop_NTPase"/>
</dbReference>
<dbReference type="Pfam" id="PF08482">
    <property type="entry name" value="HrpB_C"/>
    <property type="match status" value="1"/>
</dbReference>
<dbReference type="PROSITE" id="PS51192">
    <property type="entry name" value="HELICASE_ATP_BIND_1"/>
    <property type="match status" value="1"/>
</dbReference>
<proteinExistence type="predicted"/>
<keyword evidence="1" id="KW-0547">Nucleotide-binding</keyword>
<evidence type="ECO:0000256" key="1">
    <source>
        <dbReference type="ARBA" id="ARBA00022741"/>
    </source>
</evidence>
<dbReference type="Proteomes" id="UP000642070">
    <property type="component" value="Unassembled WGS sequence"/>
</dbReference>
<dbReference type="GO" id="GO:0016787">
    <property type="term" value="F:hydrolase activity"/>
    <property type="evidence" value="ECO:0007669"/>
    <property type="project" value="UniProtKB-KW"/>
</dbReference>
<dbReference type="Gene3D" id="3.40.50.300">
    <property type="entry name" value="P-loop containing nucleotide triphosphate hydrolases"/>
    <property type="match status" value="2"/>
</dbReference>
<accession>A0A917TLQ6</accession>
<comment type="caution">
    <text evidence="8">The sequence shown here is derived from an EMBL/GenBank/DDBJ whole genome shotgun (WGS) entry which is preliminary data.</text>
</comment>
<evidence type="ECO:0000313" key="9">
    <source>
        <dbReference type="Proteomes" id="UP000642070"/>
    </source>
</evidence>
<dbReference type="GO" id="GO:0003676">
    <property type="term" value="F:nucleic acid binding"/>
    <property type="evidence" value="ECO:0007669"/>
    <property type="project" value="InterPro"/>
</dbReference>
<dbReference type="InterPro" id="IPR001650">
    <property type="entry name" value="Helicase_C-like"/>
</dbReference>
<dbReference type="AlphaFoldDB" id="A0A917TLQ6"/>
<dbReference type="Gene3D" id="1.20.120.1080">
    <property type="match status" value="1"/>
</dbReference>
<feature type="region of interest" description="Disordered" evidence="5">
    <location>
        <begin position="734"/>
        <end position="756"/>
    </location>
</feature>
<dbReference type="InterPro" id="IPR013689">
    <property type="entry name" value="RNA_helicase_ATP-dep_HrpB_C"/>
</dbReference>
<keyword evidence="3 8" id="KW-0347">Helicase</keyword>
<dbReference type="InterPro" id="IPR014001">
    <property type="entry name" value="Helicase_ATP-bd"/>
</dbReference>
<keyword evidence="2" id="KW-0378">Hydrolase</keyword>
<dbReference type="GO" id="GO:0005524">
    <property type="term" value="F:ATP binding"/>
    <property type="evidence" value="ECO:0007669"/>
    <property type="project" value="UniProtKB-KW"/>
</dbReference>
<dbReference type="SMART" id="SM00487">
    <property type="entry name" value="DEXDc"/>
    <property type="match status" value="1"/>
</dbReference>